<reference evidence="2 3" key="1">
    <citation type="submission" date="2014-02" db="EMBL/GenBank/DDBJ databases">
        <title>The small core and large imbalanced accessory genome model reveals a collaborative survival strategy of Sorangium cellulosum strains in nature.</title>
        <authorList>
            <person name="Han K."/>
            <person name="Peng R."/>
            <person name="Blom J."/>
            <person name="Li Y.-Z."/>
        </authorList>
    </citation>
    <scope>NUCLEOTIDE SEQUENCE [LARGE SCALE GENOMIC DNA]</scope>
    <source>
        <strain evidence="2 3">So0008-312</strain>
    </source>
</reference>
<evidence type="ECO:0000256" key="1">
    <source>
        <dbReference type="SAM" id="SignalP"/>
    </source>
</evidence>
<dbReference type="RefSeq" id="WP_061609392.1">
    <property type="nucleotide sequence ID" value="NZ_JEMA01000598.1"/>
</dbReference>
<name>A0A150QJ86_SORCE</name>
<evidence type="ECO:0008006" key="4">
    <source>
        <dbReference type="Google" id="ProtNLM"/>
    </source>
</evidence>
<organism evidence="2 3">
    <name type="scientific">Sorangium cellulosum</name>
    <name type="common">Polyangium cellulosum</name>
    <dbReference type="NCBI Taxonomy" id="56"/>
    <lineage>
        <taxon>Bacteria</taxon>
        <taxon>Pseudomonadati</taxon>
        <taxon>Myxococcota</taxon>
        <taxon>Polyangia</taxon>
        <taxon>Polyangiales</taxon>
        <taxon>Polyangiaceae</taxon>
        <taxon>Sorangium</taxon>
    </lineage>
</organism>
<accession>A0A150QJ86</accession>
<dbReference type="EMBL" id="JEMA01000598">
    <property type="protein sequence ID" value="KYF68024.1"/>
    <property type="molecule type" value="Genomic_DNA"/>
</dbReference>
<proteinExistence type="predicted"/>
<dbReference type="Proteomes" id="UP000075260">
    <property type="component" value="Unassembled WGS sequence"/>
</dbReference>
<evidence type="ECO:0000313" key="3">
    <source>
        <dbReference type="Proteomes" id="UP000075260"/>
    </source>
</evidence>
<gene>
    <name evidence="2" type="ORF">BE15_26435</name>
</gene>
<protein>
    <recommendedName>
        <fullName evidence="4">Secreted protein</fullName>
    </recommendedName>
</protein>
<keyword evidence="1" id="KW-0732">Signal</keyword>
<dbReference type="AlphaFoldDB" id="A0A150QJ86"/>
<comment type="caution">
    <text evidence="2">The sequence shown here is derived from an EMBL/GenBank/DDBJ whole genome shotgun (WGS) entry which is preliminary data.</text>
</comment>
<feature type="signal peptide" evidence="1">
    <location>
        <begin position="1"/>
        <end position="21"/>
    </location>
</feature>
<sequence>MSGLAGSALLGAIGGGFAAWASPAPVATMQFAESSAISGAVNSGLARALNDAPKVFAVTSGQSIGANVAASIYSNGPSQ</sequence>
<feature type="chain" id="PRO_5007566791" description="Secreted protein" evidence="1">
    <location>
        <begin position="22"/>
        <end position="79"/>
    </location>
</feature>
<evidence type="ECO:0000313" key="2">
    <source>
        <dbReference type="EMBL" id="KYF68024.1"/>
    </source>
</evidence>